<reference evidence="1" key="2">
    <citation type="submission" date="2020-09" db="EMBL/GenBank/DDBJ databases">
        <authorList>
            <person name="Sun Q."/>
            <person name="Ohkuma M."/>
        </authorList>
    </citation>
    <scope>NUCLEOTIDE SEQUENCE</scope>
    <source>
        <strain evidence="1">JCM 14371</strain>
    </source>
</reference>
<dbReference type="RefSeq" id="WP_188962577.1">
    <property type="nucleotide sequence ID" value="NZ_BMOE01000005.1"/>
</dbReference>
<protein>
    <recommendedName>
        <fullName evidence="3">Phenazine biosynthesis PhzC/PhzF protein</fullName>
    </recommendedName>
</protein>
<dbReference type="AlphaFoldDB" id="A0A917UQ15"/>
<gene>
    <name evidence="1" type="ORF">GCM10008939_18080</name>
</gene>
<name>A0A917UQ15_9DEIO</name>
<proteinExistence type="predicted"/>
<evidence type="ECO:0000313" key="2">
    <source>
        <dbReference type="Proteomes" id="UP000635726"/>
    </source>
</evidence>
<dbReference type="PIRSF" id="PIRSF016184">
    <property type="entry name" value="PhzC_PhzF"/>
    <property type="match status" value="1"/>
</dbReference>
<dbReference type="InterPro" id="IPR003719">
    <property type="entry name" value="Phenazine_PhzF-like"/>
</dbReference>
<organism evidence="1 2">
    <name type="scientific">Deinococcus aquiradiocola</name>
    <dbReference type="NCBI Taxonomy" id="393059"/>
    <lineage>
        <taxon>Bacteria</taxon>
        <taxon>Thermotogati</taxon>
        <taxon>Deinococcota</taxon>
        <taxon>Deinococci</taxon>
        <taxon>Deinococcales</taxon>
        <taxon>Deinococcaceae</taxon>
        <taxon>Deinococcus</taxon>
    </lineage>
</organism>
<sequence length="277" mass="28739">MNDHPAPYRVLSPARVPGGKTVTVFPDVHGDLQARAAAAGTPLSVFVQHVNVSDVVLRVFTPDREKGDSDSGALAALSWLFGRQEIGDLTDVTMGGDTTPAQMCGGEWLLRQGDPQVQPQDVPDLAHLLGLQAAGPAHVARIARPNLAVALPGLPDLQRAAPHPDAVRQLGEATGTTGLILYVPGGAADLGRADVSFRAFGPLRGFTEDAASSNMLACLVGVLGARGLLPEGNLLTAHQLRPGQPARLQAQYVATPDGAEGVWVGGTARREDAGADT</sequence>
<accession>A0A917UQ15</accession>
<keyword evidence="2" id="KW-1185">Reference proteome</keyword>
<dbReference type="Proteomes" id="UP000635726">
    <property type="component" value="Unassembled WGS sequence"/>
</dbReference>
<comment type="caution">
    <text evidence="1">The sequence shown here is derived from an EMBL/GenBank/DDBJ whole genome shotgun (WGS) entry which is preliminary data.</text>
</comment>
<evidence type="ECO:0000313" key="1">
    <source>
        <dbReference type="EMBL" id="GGJ74168.1"/>
    </source>
</evidence>
<dbReference type="Gene3D" id="3.10.310.10">
    <property type="entry name" value="Diaminopimelate Epimerase, Chain A, domain 1"/>
    <property type="match status" value="1"/>
</dbReference>
<evidence type="ECO:0008006" key="3">
    <source>
        <dbReference type="Google" id="ProtNLM"/>
    </source>
</evidence>
<dbReference type="SUPFAM" id="SSF54506">
    <property type="entry name" value="Diaminopimelate epimerase-like"/>
    <property type="match status" value="1"/>
</dbReference>
<dbReference type="GO" id="GO:0003824">
    <property type="term" value="F:catalytic activity"/>
    <property type="evidence" value="ECO:0007669"/>
    <property type="project" value="InterPro"/>
</dbReference>
<reference evidence="1" key="1">
    <citation type="journal article" date="2014" name="Int. J. Syst. Evol. Microbiol.">
        <title>Complete genome sequence of Corynebacterium casei LMG S-19264T (=DSM 44701T), isolated from a smear-ripened cheese.</title>
        <authorList>
            <consortium name="US DOE Joint Genome Institute (JGI-PGF)"/>
            <person name="Walter F."/>
            <person name="Albersmeier A."/>
            <person name="Kalinowski J."/>
            <person name="Ruckert C."/>
        </authorList>
    </citation>
    <scope>NUCLEOTIDE SEQUENCE</scope>
    <source>
        <strain evidence="1">JCM 14371</strain>
    </source>
</reference>
<dbReference type="EMBL" id="BMOE01000005">
    <property type="protein sequence ID" value="GGJ74168.1"/>
    <property type="molecule type" value="Genomic_DNA"/>
</dbReference>